<protein>
    <submittedName>
        <fullName evidence="1">Uncharacterized protein</fullName>
    </submittedName>
</protein>
<gene>
    <name evidence="1" type="ORF">N7468_009554</name>
</gene>
<dbReference type="AlphaFoldDB" id="A0A9W9NI11"/>
<dbReference type="EMBL" id="JAPQKS010000007">
    <property type="protein sequence ID" value="KAJ5220350.1"/>
    <property type="molecule type" value="Genomic_DNA"/>
</dbReference>
<dbReference type="RefSeq" id="XP_058327180.1">
    <property type="nucleotide sequence ID" value="XM_058478850.1"/>
</dbReference>
<accession>A0A9W9NI11</accession>
<dbReference type="GeneID" id="83206153"/>
<keyword evidence="2" id="KW-1185">Reference proteome</keyword>
<evidence type="ECO:0000313" key="2">
    <source>
        <dbReference type="Proteomes" id="UP001150941"/>
    </source>
</evidence>
<evidence type="ECO:0000313" key="1">
    <source>
        <dbReference type="EMBL" id="KAJ5220350.1"/>
    </source>
</evidence>
<reference evidence="1" key="1">
    <citation type="submission" date="2022-11" db="EMBL/GenBank/DDBJ databases">
        <authorList>
            <person name="Petersen C."/>
        </authorList>
    </citation>
    <scope>NUCLEOTIDE SEQUENCE</scope>
    <source>
        <strain evidence="1">IBT 19713</strain>
    </source>
</reference>
<proteinExistence type="predicted"/>
<sequence length="100" mass="11327">MRGFSSYGLLSRKMRRGCRRSGRAIDSETPPLENFRRYEIWILKTSGTDDNKTCPVPLPEKYVAQCHLPDITGVYVHGRSTADLTQCLSLFAYLSLPKST</sequence>
<name>A0A9W9NI11_9EURO</name>
<reference evidence="1" key="2">
    <citation type="journal article" date="2023" name="IMA Fungus">
        <title>Comparative genomic study of the Penicillium genus elucidates a diverse pangenome and 15 lateral gene transfer events.</title>
        <authorList>
            <person name="Petersen C."/>
            <person name="Sorensen T."/>
            <person name="Nielsen M.R."/>
            <person name="Sondergaard T.E."/>
            <person name="Sorensen J.L."/>
            <person name="Fitzpatrick D.A."/>
            <person name="Frisvad J.C."/>
            <person name="Nielsen K.L."/>
        </authorList>
    </citation>
    <scope>NUCLEOTIDE SEQUENCE</scope>
    <source>
        <strain evidence="1">IBT 19713</strain>
    </source>
</reference>
<organism evidence="1 2">
    <name type="scientific">Penicillium chermesinum</name>
    <dbReference type="NCBI Taxonomy" id="63820"/>
    <lineage>
        <taxon>Eukaryota</taxon>
        <taxon>Fungi</taxon>
        <taxon>Dikarya</taxon>
        <taxon>Ascomycota</taxon>
        <taxon>Pezizomycotina</taxon>
        <taxon>Eurotiomycetes</taxon>
        <taxon>Eurotiomycetidae</taxon>
        <taxon>Eurotiales</taxon>
        <taxon>Aspergillaceae</taxon>
        <taxon>Penicillium</taxon>
    </lineage>
</organism>
<comment type="caution">
    <text evidence="1">The sequence shown here is derived from an EMBL/GenBank/DDBJ whole genome shotgun (WGS) entry which is preliminary data.</text>
</comment>
<dbReference type="Proteomes" id="UP001150941">
    <property type="component" value="Unassembled WGS sequence"/>
</dbReference>